<evidence type="ECO:0000313" key="3">
    <source>
        <dbReference type="EMBL" id="AFO97193.1"/>
    </source>
</evidence>
<dbReference type="PANTHER" id="PTHR18853:SF10">
    <property type="entry name" value="FHA DOMAIN-CONTAINING PROTEIN"/>
    <property type="match status" value="1"/>
</dbReference>
<dbReference type="AlphaFoldDB" id="V9KFU7"/>
<protein>
    <submittedName>
        <fullName evidence="3">Forkhead-associated domain-containing protein 1-like protein</fullName>
    </submittedName>
</protein>
<evidence type="ECO:0000256" key="2">
    <source>
        <dbReference type="SAM" id="MobiDB-lite"/>
    </source>
</evidence>
<accession>V9KFU7</accession>
<feature type="coiled-coil region" evidence="1">
    <location>
        <begin position="271"/>
        <end position="348"/>
    </location>
</feature>
<dbReference type="EMBL" id="JW864676">
    <property type="protein sequence ID" value="AFO97193.1"/>
    <property type="molecule type" value="mRNA"/>
</dbReference>
<keyword evidence="1" id="KW-0175">Coiled coil</keyword>
<dbReference type="InterPro" id="IPR052642">
    <property type="entry name" value="CC-FHA_domain"/>
</dbReference>
<dbReference type="Proteomes" id="UP000314986">
    <property type="component" value="Unassembled WGS sequence"/>
</dbReference>
<dbReference type="PANTHER" id="PTHR18853">
    <property type="entry name" value="FORKHEAD-ASSOCIATED DOMAIN-CONTAINING PROTEIN 1-RELATED"/>
    <property type="match status" value="1"/>
</dbReference>
<reference evidence="4" key="4">
    <citation type="submission" date="2025-05" db="UniProtKB">
        <authorList>
            <consortium name="Ensembl"/>
        </authorList>
    </citation>
    <scope>IDENTIFICATION</scope>
</reference>
<evidence type="ECO:0000256" key="1">
    <source>
        <dbReference type="SAM" id="Coils"/>
    </source>
</evidence>
<feature type="coiled-coil region" evidence="1">
    <location>
        <begin position="513"/>
        <end position="599"/>
    </location>
</feature>
<feature type="region of interest" description="Disordered" evidence="2">
    <location>
        <begin position="406"/>
        <end position="439"/>
    </location>
</feature>
<feature type="compositionally biased region" description="Basic and acidic residues" evidence="2">
    <location>
        <begin position="158"/>
        <end position="208"/>
    </location>
</feature>
<name>V9KFU7_CALMI</name>
<dbReference type="Ensembl" id="ENSCMIT00000026998.1">
    <property type="protein sequence ID" value="ENSCMIP00000026568.1"/>
    <property type="gene ID" value="ENSCMIG00000011631.1"/>
</dbReference>
<keyword evidence="5" id="KW-1185">Reference proteome</keyword>
<reference evidence="5" key="2">
    <citation type="journal article" date="2007" name="PLoS Biol.">
        <title>Survey sequencing and comparative analysis of the elephant shark (Callorhinchus milii) genome.</title>
        <authorList>
            <person name="Venkatesh B."/>
            <person name="Kirkness E.F."/>
            <person name="Loh Y.H."/>
            <person name="Halpern A.L."/>
            <person name="Lee A.P."/>
            <person name="Johnson J."/>
            <person name="Dandona N."/>
            <person name="Viswanathan L.D."/>
            <person name="Tay A."/>
            <person name="Venter J.C."/>
            <person name="Strausberg R.L."/>
            <person name="Brenner S."/>
        </authorList>
    </citation>
    <scope>NUCLEOTIDE SEQUENCE [LARGE SCALE GENOMIC DNA]</scope>
</reference>
<feature type="coiled-coil region" evidence="1">
    <location>
        <begin position="631"/>
        <end position="658"/>
    </location>
</feature>
<evidence type="ECO:0000313" key="5">
    <source>
        <dbReference type="Proteomes" id="UP000314986"/>
    </source>
</evidence>
<dbReference type="STRING" id="7868.ENSCMIP00000026568"/>
<feature type="region of interest" description="Disordered" evidence="2">
    <location>
        <begin position="158"/>
        <end position="226"/>
    </location>
</feature>
<feature type="coiled-coil region" evidence="1">
    <location>
        <begin position="11"/>
        <end position="45"/>
    </location>
</feature>
<evidence type="ECO:0000313" key="4">
    <source>
        <dbReference type="Ensembl" id="ENSCMIP00000026568.1"/>
    </source>
</evidence>
<dbReference type="OMA" id="REERECW"/>
<organism evidence="3">
    <name type="scientific">Callorhinchus milii</name>
    <name type="common">Ghost shark</name>
    <dbReference type="NCBI Taxonomy" id="7868"/>
    <lineage>
        <taxon>Eukaryota</taxon>
        <taxon>Metazoa</taxon>
        <taxon>Chordata</taxon>
        <taxon>Craniata</taxon>
        <taxon>Vertebrata</taxon>
        <taxon>Chondrichthyes</taxon>
        <taxon>Holocephali</taxon>
        <taxon>Chimaeriformes</taxon>
        <taxon>Callorhinchidae</taxon>
        <taxon>Callorhinchus</taxon>
    </lineage>
</organism>
<proteinExistence type="evidence at transcript level"/>
<sequence>MKESRKINDEVKVRESELVTLRHTVEELKAEVQVYRGELESVNTLRAEEKRIQEWQRQELVTSRQQLQATERGERLLRVQLQQTQARLERFRSRIIQTTYCAPGVPAPRELLTDQQVLEQMKQIIAERSEFQEALQQIRHQRECEECEGQEREERECWERQEYEEQEREDRKREGRERRELEELECREQEERNTSVERLRSALEESQNRVDQMPSSAEEVEEPCKHSLEEKTRMELAEAGDRLRTQQDVIEGLRRLLVTANASMSDLAGELSEKQKEELEEQRRLSELQAQALSSLRKQLARTARLLGEKEQELQEVNMRLRKREESLEEVRQAVGEKAAECRNLQDALSQGQSPLKQLHTNTEEPLASELSVLGLECKGRRHEEVIQRQRAALAELRSRMTSVEQTCAARDPQEKERGAGAGSPPSWGHSGEARGNQENLRLASVTISEASIERTLRLEMSEALDLSEMTYLDMVKVLSKVLNMTELSRSLSMKHIPRDEREKLGTQRRRDLEMLSSQISQLQTQLERKEELLQAYEKDLEQLRQQQVVVHTQRYEVERLQTELQRQIEENGLIRESLRQAQARLDQEKRLNKAIKQRKTFHLEQLEKQGTKLVYHTCVQDVFGQAPAKQKAMEEKLKRKGYEIEKLKNELRKQDQELCHTTSQLVNLQLASRMIGRQNPEE</sequence>
<dbReference type="GeneTree" id="ENSGT00940000154171"/>
<reference evidence="5" key="1">
    <citation type="journal article" date="2006" name="Science">
        <title>Ancient noncoding elements conserved in the human genome.</title>
        <authorList>
            <person name="Venkatesh B."/>
            <person name="Kirkness E.F."/>
            <person name="Loh Y.H."/>
            <person name="Halpern A.L."/>
            <person name="Lee A.P."/>
            <person name="Johnson J."/>
            <person name="Dandona N."/>
            <person name="Viswanathan L.D."/>
            <person name="Tay A."/>
            <person name="Venter J.C."/>
            <person name="Strausberg R.L."/>
            <person name="Brenner S."/>
        </authorList>
    </citation>
    <scope>NUCLEOTIDE SEQUENCE [LARGE SCALE GENOMIC DNA]</scope>
</reference>
<reference evidence="3 5" key="3">
    <citation type="journal article" date="2014" name="Nature">
        <title>Elephant shark genome provides unique insights into gnathostome evolution.</title>
        <authorList>
            <consortium name="International Elephant Shark Genome Sequencing Consortium"/>
            <person name="Venkatesh B."/>
            <person name="Lee A.P."/>
            <person name="Ravi V."/>
            <person name="Maurya A.K."/>
            <person name="Lian M.M."/>
            <person name="Swann J.B."/>
            <person name="Ohta Y."/>
            <person name="Flajnik M.F."/>
            <person name="Sutoh Y."/>
            <person name="Kasahara M."/>
            <person name="Hoon S."/>
            <person name="Gangu V."/>
            <person name="Roy S.W."/>
            <person name="Irimia M."/>
            <person name="Korzh V."/>
            <person name="Kondrychyn I."/>
            <person name="Lim Z.W."/>
            <person name="Tay B.H."/>
            <person name="Tohari S."/>
            <person name="Kong K.W."/>
            <person name="Ho S."/>
            <person name="Lorente-Galdos B."/>
            <person name="Quilez J."/>
            <person name="Marques-Bonet T."/>
            <person name="Raney B.J."/>
            <person name="Ingham P.W."/>
            <person name="Tay A."/>
            <person name="Hillier L.W."/>
            <person name="Minx P."/>
            <person name="Boehm T."/>
            <person name="Wilson R.K."/>
            <person name="Brenner S."/>
            <person name="Warren W.C."/>
        </authorList>
    </citation>
    <scope>NUCLEOTIDE SEQUENCE</scope>
    <source>
        <tissue evidence="3">Brain</tissue>
    </source>
</reference>
<gene>
    <name evidence="4" type="primary">LOC103190386</name>
</gene>